<comment type="caution">
    <text evidence="2">The sequence shown here is derived from an EMBL/GenBank/DDBJ whole genome shotgun (WGS) entry which is preliminary data.</text>
</comment>
<dbReference type="RefSeq" id="XP_028547025.1">
    <property type="nucleotide sequence ID" value="XM_028691224.1"/>
</dbReference>
<reference evidence="3" key="1">
    <citation type="submission" date="2017-04" db="EMBL/GenBank/DDBJ databases">
        <title>Plasmodium gonderi genome.</title>
        <authorList>
            <person name="Arisue N."/>
            <person name="Honma H."/>
            <person name="Kawai S."/>
            <person name="Tougan T."/>
            <person name="Tanabe K."/>
            <person name="Horii T."/>
        </authorList>
    </citation>
    <scope>NUCLEOTIDE SEQUENCE [LARGE SCALE GENOMIC DNA]</scope>
    <source>
        <strain evidence="3">ATCC 30045</strain>
    </source>
</reference>
<keyword evidence="1" id="KW-0472">Membrane</keyword>
<organism evidence="2 3">
    <name type="scientific">Plasmodium gonderi</name>
    <dbReference type="NCBI Taxonomy" id="77519"/>
    <lineage>
        <taxon>Eukaryota</taxon>
        <taxon>Sar</taxon>
        <taxon>Alveolata</taxon>
        <taxon>Apicomplexa</taxon>
        <taxon>Aconoidasida</taxon>
        <taxon>Haemosporida</taxon>
        <taxon>Plasmodiidae</taxon>
        <taxon>Plasmodium</taxon>
        <taxon>Plasmodium (Plasmodium)</taxon>
    </lineage>
</organism>
<evidence type="ECO:0000313" key="3">
    <source>
        <dbReference type="Proteomes" id="UP000195521"/>
    </source>
</evidence>
<protein>
    <submittedName>
        <fullName evidence="2">Variable surface protein</fullName>
    </submittedName>
</protein>
<evidence type="ECO:0000256" key="1">
    <source>
        <dbReference type="SAM" id="Phobius"/>
    </source>
</evidence>
<sequence>MTTQPAVAENYDFKDIFPTCLNDFHTHTTNSKTNVESQIGNTCSVTANSLNFHQHYRYFFVSKCKELLLYLNYIKNKNSTTEIAPGCKYFNYKLKYLLNIYKCPEQSTEKAYKKMIIEQNEETYFNVSNICETYIKDLSDDTFQKFEKLNDLYNAFILQRRNCPKNSTCFKKYTDYSETCENLNKNSYCHVLNSFKLLYIQDSVNEYIHKEAYEHSQSSLFIHIRAAFLTIIFSIFTITLIIFIFYKNTSYRSYLEQLLVKIRRFFNKKDEEYLIYFDSLESPYKPSIDKDYSIEYSSVDYS</sequence>
<gene>
    <name evidence="2" type="ORF">PGO_002970</name>
</gene>
<dbReference type="AlphaFoldDB" id="A0A1Y1JPB2"/>
<keyword evidence="3" id="KW-1185">Reference proteome</keyword>
<keyword evidence="1" id="KW-1133">Transmembrane helix</keyword>
<accession>A0A1Y1JPB2</accession>
<dbReference type="OrthoDB" id="381216at2759"/>
<proteinExistence type="predicted"/>
<dbReference type="Proteomes" id="UP000195521">
    <property type="component" value="Unassembled WGS sequence"/>
</dbReference>
<name>A0A1Y1JPB2_PLAGO</name>
<feature type="transmembrane region" description="Helical" evidence="1">
    <location>
        <begin position="226"/>
        <end position="246"/>
    </location>
</feature>
<dbReference type="GeneID" id="39745244"/>
<evidence type="ECO:0000313" key="2">
    <source>
        <dbReference type="EMBL" id="GAW84436.1"/>
    </source>
</evidence>
<dbReference type="EMBL" id="BDQF01000319">
    <property type="protein sequence ID" value="GAW84436.1"/>
    <property type="molecule type" value="Genomic_DNA"/>
</dbReference>
<keyword evidence="1" id="KW-0812">Transmembrane</keyword>